<evidence type="ECO:0000256" key="7">
    <source>
        <dbReference type="SAM" id="Phobius"/>
    </source>
</evidence>
<evidence type="ECO:0000256" key="4">
    <source>
        <dbReference type="ARBA" id="ARBA00022989"/>
    </source>
</evidence>
<dbReference type="OrthoDB" id="259687at2"/>
<keyword evidence="3 7" id="KW-0812">Transmembrane</keyword>
<accession>A0A5C5RNH2</accession>
<feature type="transmembrane region" description="Helical" evidence="7">
    <location>
        <begin position="434"/>
        <end position="466"/>
    </location>
</feature>
<keyword evidence="9" id="KW-1185">Reference proteome</keyword>
<sequence length="530" mass="53374">MGRQRQPHRGGGGPTGPRRRRRLHHDADQRAGPRQPRDRVRRGPAHRVAAVPGRRARARSPVAVGARAPRRRRHPGDAHLRLDAAARRAASPARPGDHRGPSGRVRGPARGARRGAVTGPQLRRTLGLGDAVSVGLSAMIGAGVFVAFGPAAAAAGSALFVALAIAAVVAYCNASSSARLAAVHPESGGTYVYGRERLGPFWGHLAGWSFVVGKSASCAAMALTVGHYAWPGRAHAVAAGVVVALTVLTVAGVERSARVARVVVAVVLAVLAALVVAAATSGAADPARILDGAAAGPFGVLQAAGLLFFAFAGYARIATLGEEVRDPARTLPRAILLALAVALAVYALVGVALVAVLGTDGLAASAAPLADAARATGFPVSVVTVTACVAAVGALLALLLGVSRTTLAMARDGHLPRTLAAIDESRRVPVRAELAVGGVVTVATATADLGAAIGFSSFAVLVYYAVANASAWTLDSTVRSRIVPALGLAGCLLVALSLPTSSVSAGIVVLVVGAASYAVTRSSSPSGRAP</sequence>
<keyword evidence="2" id="KW-1003">Cell membrane</keyword>
<evidence type="ECO:0000256" key="3">
    <source>
        <dbReference type="ARBA" id="ARBA00022692"/>
    </source>
</evidence>
<evidence type="ECO:0000256" key="1">
    <source>
        <dbReference type="ARBA" id="ARBA00004651"/>
    </source>
</evidence>
<evidence type="ECO:0000313" key="8">
    <source>
        <dbReference type="EMBL" id="TWS24597.1"/>
    </source>
</evidence>
<dbReference type="InterPro" id="IPR050367">
    <property type="entry name" value="APC_superfamily"/>
</dbReference>
<gene>
    <name evidence="8" type="ORF">FK530_23635</name>
</gene>
<dbReference type="GO" id="GO:0022857">
    <property type="term" value="F:transmembrane transporter activity"/>
    <property type="evidence" value="ECO:0007669"/>
    <property type="project" value="InterPro"/>
</dbReference>
<dbReference type="Pfam" id="PF13520">
    <property type="entry name" value="AA_permease_2"/>
    <property type="match status" value="1"/>
</dbReference>
<feature type="transmembrane region" description="Helical" evidence="7">
    <location>
        <begin position="335"/>
        <end position="358"/>
    </location>
</feature>
<feature type="region of interest" description="Disordered" evidence="6">
    <location>
        <begin position="1"/>
        <end position="118"/>
    </location>
</feature>
<dbReference type="PANTHER" id="PTHR42770">
    <property type="entry name" value="AMINO ACID TRANSPORTER-RELATED"/>
    <property type="match status" value="1"/>
</dbReference>
<name>A0A5C5RNH2_9ACTN</name>
<dbReference type="Proteomes" id="UP000319375">
    <property type="component" value="Unassembled WGS sequence"/>
</dbReference>
<feature type="compositionally biased region" description="Low complexity" evidence="6">
    <location>
        <begin position="102"/>
        <end position="118"/>
    </location>
</feature>
<feature type="transmembrane region" description="Helical" evidence="7">
    <location>
        <begin position="205"/>
        <end position="230"/>
    </location>
</feature>
<keyword evidence="5 7" id="KW-0472">Membrane</keyword>
<evidence type="ECO:0000256" key="6">
    <source>
        <dbReference type="SAM" id="MobiDB-lite"/>
    </source>
</evidence>
<feature type="transmembrane region" description="Helical" evidence="7">
    <location>
        <begin position="260"/>
        <end position="280"/>
    </location>
</feature>
<protein>
    <submittedName>
        <fullName evidence="8">APC family permease</fullName>
    </submittedName>
</protein>
<comment type="caution">
    <text evidence="8">The sequence shown here is derived from an EMBL/GenBank/DDBJ whole genome shotgun (WGS) entry which is preliminary data.</text>
</comment>
<feature type="transmembrane region" description="Helical" evidence="7">
    <location>
        <begin position="378"/>
        <end position="402"/>
    </location>
</feature>
<evidence type="ECO:0000256" key="2">
    <source>
        <dbReference type="ARBA" id="ARBA00022475"/>
    </source>
</evidence>
<comment type="subcellular location">
    <subcellularLocation>
        <location evidence="1">Cell membrane</location>
        <topology evidence="1">Multi-pass membrane protein</topology>
    </subcellularLocation>
</comment>
<dbReference type="PANTHER" id="PTHR42770:SF7">
    <property type="entry name" value="MEMBRANE PROTEIN"/>
    <property type="match status" value="1"/>
</dbReference>
<reference evidence="8 9" key="1">
    <citation type="submission" date="2019-06" db="EMBL/GenBank/DDBJ databases">
        <title>Tsukamurella conjunctivitidis sp. nov., Tsukamurella assacharolytica sp. nov. and Tsukamurella sputae sp. nov. isolated from patients with conjunctivitis, bacteraemia (lymphoma) and respiratory infection (sputum) in Hong Kong.</title>
        <authorList>
            <person name="Teng J.L.L."/>
            <person name="Lee H.H."/>
            <person name="Fong J.Y.H."/>
            <person name="Fok K.M.N."/>
            <person name="Lau S.K.P."/>
            <person name="Woo P.C.Y."/>
        </authorList>
    </citation>
    <scope>NUCLEOTIDE SEQUENCE [LARGE SCALE GENOMIC DNA]</scope>
    <source>
        <strain evidence="8 9">HKU72</strain>
    </source>
</reference>
<feature type="compositionally biased region" description="Basic and acidic residues" evidence="6">
    <location>
        <begin position="25"/>
        <end position="38"/>
    </location>
</feature>
<evidence type="ECO:0000313" key="9">
    <source>
        <dbReference type="Proteomes" id="UP000319375"/>
    </source>
</evidence>
<feature type="compositionally biased region" description="Low complexity" evidence="6">
    <location>
        <begin position="46"/>
        <end position="67"/>
    </location>
</feature>
<feature type="transmembrane region" description="Helical" evidence="7">
    <location>
        <begin position="486"/>
        <end position="519"/>
    </location>
</feature>
<feature type="transmembrane region" description="Helical" evidence="7">
    <location>
        <begin position="236"/>
        <end position="253"/>
    </location>
</feature>
<dbReference type="GO" id="GO:0005886">
    <property type="term" value="C:plasma membrane"/>
    <property type="evidence" value="ECO:0007669"/>
    <property type="project" value="UniProtKB-SubCell"/>
</dbReference>
<feature type="transmembrane region" description="Helical" evidence="7">
    <location>
        <begin position="128"/>
        <end position="148"/>
    </location>
</feature>
<keyword evidence="4 7" id="KW-1133">Transmembrane helix</keyword>
<organism evidence="8 9">
    <name type="scientific">Tsukamurella conjunctivitidis</name>
    <dbReference type="NCBI Taxonomy" id="2592068"/>
    <lineage>
        <taxon>Bacteria</taxon>
        <taxon>Bacillati</taxon>
        <taxon>Actinomycetota</taxon>
        <taxon>Actinomycetes</taxon>
        <taxon>Mycobacteriales</taxon>
        <taxon>Tsukamurellaceae</taxon>
        <taxon>Tsukamurella</taxon>
    </lineage>
</organism>
<proteinExistence type="predicted"/>
<dbReference type="EMBL" id="VIGX01000031">
    <property type="protein sequence ID" value="TWS24597.1"/>
    <property type="molecule type" value="Genomic_DNA"/>
</dbReference>
<dbReference type="AlphaFoldDB" id="A0A5C5RNH2"/>
<feature type="transmembrane region" description="Helical" evidence="7">
    <location>
        <begin position="292"/>
        <end position="314"/>
    </location>
</feature>
<feature type="compositionally biased region" description="Basic and acidic residues" evidence="6">
    <location>
        <begin position="75"/>
        <end position="86"/>
    </location>
</feature>
<feature type="transmembrane region" description="Helical" evidence="7">
    <location>
        <begin position="154"/>
        <end position="172"/>
    </location>
</feature>
<dbReference type="Gene3D" id="1.20.1740.10">
    <property type="entry name" value="Amino acid/polyamine transporter I"/>
    <property type="match status" value="1"/>
</dbReference>
<dbReference type="InterPro" id="IPR002293">
    <property type="entry name" value="AA/rel_permease1"/>
</dbReference>
<evidence type="ECO:0000256" key="5">
    <source>
        <dbReference type="ARBA" id="ARBA00023136"/>
    </source>
</evidence>